<reference evidence="1 2" key="1">
    <citation type="submission" date="2018-02" db="EMBL/GenBank/DDBJ databases">
        <title>Jeotgalibacillus proteolyticum sp. nov. a protease producing bacterium isolated from ocean sediments of Laizhou Bay.</title>
        <authorList>
            <person name="Li Y."/>
        </authorList>
    </citation>
    <scope>NUCLEOTIDE SEQUENCE [LARGE SCALE GENOMIC DNA]</scope>
    <source>
        <strain evidence="1 2">22-7</strain>
    </source>
</reference>
<dbReference type="GO" id="GO:0008270">
    <property type="term" value="F:zinc ion binding"/>
    <property type="evidence" value="ECO:0007669"/>
    <property type="project" value="UniProtKB-KW"/>
</dbReference>
<name>A0A2S5GEA4_9BACL</name>
<comment type="caution">
    <text evidence="1">The sequence shown here is derived from an EMBL/GenBank/DDBJ whole genome shotgun (WGS) entry which is preliminary data.</text>
</comment>
<keyword evidence="2" id="KW-1185">Reference proteome</keyword>
<protein>
    <submittedName>
        <fullName evidence="1">Zinc-finger domain-containing protein</fullName>
    </submittedName>
</protein>
<dbReference type="EMBL" id="PREZ01000002">
    <property type="protein sequence ID" value="PPA71213.1"/>
    <property type="molecule type" value="Genomic_DNA"/>
</dbReference>
<evidence type="ECO:0000313" key="2">
    <source>
        <dbReference type="Proteomes" id="UP000239047"/>
    </source>
</evidence>
<proteinExistence type="predicted"/>
<dbReference type="OrthoDB" id="2454446at2"/>
<gene>
    <name evidence="1" type="ORF">C4B60_03865</name>
</gene>
<keyword evidence="1" id="KW-0863">Zinc-finger</keyword>
<dbReference type="AlphaFoldDB" id="A0A2S5GEA4"/>
<organism evidence="1 2">
    <name type="scientific">Jeotgalibacillus proteolyticus</name>
    <dbReference type="NCBI Taxonomy" id="2082395"/>
    <lineage>
        <taxon>Bacteria</taxon>
        <taxon>Bacillati</taxon>
        <taxon>Bacillota</taxon>
        <taxon>Bacilli</taxon>
        <taxon>Bacillales</taxon>
        <taxon>Caryophanaceae</taxon>
        <taxon>Jeotgalibacillus</taxon>
    </lineage>
</organism>
<evidence type="ECO:0000313" key="1">
    <source>
        <dbReference type="EMBL" id="PPA71213.1"/>
    </source>
</evidence>
<sequence>MERKKVINEVEELVNTYCRECMVKKQLRLERGKTRAHRFCIKECTVGEQIINYGKYLS</sequence>
<dbReference type="RefSeq" id="WP_104056704.1">
    <property type="nucleotide sequence ID" value="NZ_PREZ01000002.1"/>
</dbReference>
<keyword evidence="1" id="KW-0479">Metal-binding</keyword>
<dbReference type="Proteomes" id="UP000239047">
    <property type="component" value="Unassembled WGS sequence"/>
</dbReference>
<dbReference type="InterPro" id="IPR019718">
    <property type="entry name" value="DUF2602"/>
</dbReference>
<keyword evidence="1" id="KW-0862">Zinc</keyword>
<dbReference type="Pfam" id="PF10782">
    <property type="entry name" value="zf-C2HCIx2C"/>
    <property type="match status" value="1"/>
</dbReference>
<accession>A0A2S5GEA4</accession>